<evidence type="ECO:0000313" key="1">
    <source>
        <dbReference type="EMBL" id="CAG6675708.1"/>
    </source>
</evidence>
<name>A0A8D8WYD6_9HEMI</name>
<dbReference type="AlphaFoldDB" id="A0A8D8WYD6"/>
<reference evidence="1" key="1">
    <citation type="submission" date="2021-05" db="EMBL/GenBank/DDBJ databases">
        <authorList>
            <person name="Alioto T."/>
            <person name="Alioto T."/>
            <person name="Gomez Garrido J."/>
        </authorList>
    </citation>
    <scope>NUCLEOTIDE SEQUENCE</scope>
</reference>
<protein>
    <submittedName>
        <fullName evidence="1">Uncharacterized protein</fullName>
    </submittedName>
</protein>
<sequence length="104" mass="12165">MNSKIPTREDLEIDTTEVRARLRAKDEFKITHKRGFGNVFVKQPKITFAEFLRSEEHTSELQVTSGYLVCKLLVGRRRSTKLFVKIGRNLRPQAVKNRPQWPLL</sequence>
<dbReference type="EMBL" id="HBUF01237620">
    <property type="protein sequence ID" value="CAG6675708.1"/>
    <property type="molecule type" value="Transcribed_RNA"/>
</dbReference>
<accession>A0A8D8WYD6</accession>
<proteinExistence type="predicted"/>
<organism evidence="1">
    <name type="scientific">Cacopsylla melanoneura</name>
    <dbReference type="NCBI Taxonomy" id="428564"/>
    <lineage>
        <taxon>Eukaryota</taxon>
        <taxon>Metazoa</taxon>
        <taxon>Ecdysozoa</taxon>
        <taxon>Arthropoda</taxon>
        <taxon>Hexapoda</taxon>
        <taxon>Insecta</taxon>
        <taxon>Pterygota</taxon>
        <taxon>Neoptera</taxon>
        <taxon>Paraneoptera</taxon>
        <taxon>Hemiptera</taxon>
        <taxon>Sternorrhyncha</taxon>
        <taxon>Psylloidea</taxon>
        <taxon>Psyllidae</taxon>
        <taxon>Psyllinae</taxon>
        <taxon>Cacopsylla</taxon>
    </lineage>
</organism>